<evidence type="ECO:0000256" key="4">
    <source>
        <dbReference type="ARBA" id="ARBA00022792"/>
    </source>
</evidence>
<comment type="subcellular location">
    <subcellularLocation>
        <location evidence="1">Mitochondrion inner membrane</location>
        <topology evidence="1">Multi-pass membrane protein</topology>
    </subcellularLocation>
</comment>
<feature type="repeat" description="Solcar" evidence="8">
    <location>
        <begin position="180"/>
        <end position="268"/>
    </location>
</feature>
<keyword evidence="6" id="KW-0496">Mitochondrion</keyword>
<keyword evidence="4" id="KW-0999">Mitochondrion inner membrane</keyword>
<protein>
    <recommendedName>
        <fullName evidence="13">Mitochondrial carrier protein</fullName>
    </recommendedName>
</protein>
<gene>
    <name evidence="11" type="ORF">HK099_003042</name>
</gene>
<dbReference type="Gene3D" id="1.50.40.10">
    <property type="entry name" value="Mitochondrial carrier domain"/>
    <property type="match status" value="1"/>
</dbReference>
<dbReference type="PANTHER" id="PTHR45678:SF15">
    <property type="entry name" value="MITOCHONDRIAL SUBSTRATE CARRIER FAMILY PROTEIN X"/>
    <property type="match status" value="1"/>
</dbReference>
<keyword evidence="7 8" id="KW-0472">Membrane</keyword>
<comment type="caution">
    <text evidence="11">The sequence shown here is derived from an EMBL/GenBank/DDBJ whole genome shotgun (WGS) entry which is preliminary data.</text>
</comment>
<evidence type="ECO:0000256" key="1">
    <source>
        <dbReference type="ARBA" id="ARBA00004448"/>
    </source>
</evidence>
<proteinExistence type="inferred from homology"/>
<evidence type="ECO:0000256" key="5">
    <source>
        <dbReference type="ARBA" id="ARBA00022989"/>
    </source>
</evidence>
<accession>A0AAD5XVB8</accession>
<keyword evidence="9" id="KW-0813">Transport</keyword>
<dbReference type="PROSITE" id="PS50920">
    <property type="entry name" value="SOLCAR"/>
    <property type="match status" value="3"/>
</dbReference>
<evidence type="ECO:0000313" key="12">
    <source>
        <dbReference type="Proteomes" id="UP001211065"/>
    </source>
</evidence>
<evidence type="ECO:0000313" key="11">
    <source>
        <dbReference type="EMBL" id="KAJ3199717.1"/>
    </source>
</evidence>
<reference evidence="11" key="1">
    <citation type="submission" date="2020-05" db="EMBL/GenBank/DDBJ databases">
        <title>Phylogenomic resolution of chytrid fungi.</title>
        <authorList>
            <person name="Stajich J.E."/>
            <person name="Amses K."/>
            <person name="Simmons R."/>
            <person name="Seto K."/>
            <person name="Myers J."/>
            <person name="Bonds A."/>
            <person name="Quandt C.A."/>
            <person name="Barry K."/>
            <person name="Liu P."/>
            <person name="Grigoriev I."/>
            <person name="Longcore J.E."/>
            <person name="James T.Y."/>
        </authorList>
    </citation>
    <scope>NUCLEOTIDE SEQUENCE</scope>
    <source>
        <strain evidence="11">JEL0476</strain>
    </source>
</reference>
<dbReference type="InterPro" id="IPR051028">
    <property type="entry name" value="Mito_Solute_Carrier"/>
</dbReference>
<keyword evidence="3 8" id="KW-0812">Transmembrane</keyword>
<dbReference type="GO" id="GO:0005743">
    <property type="term" value="C:mitochondrial inner membrane"/>
    <property type="evidence" value="ECO:0007669"/>
    <property type="project" value="UniProtKB-SubCell"/>
</dbReference>
<dbReference type="AlphaFoldDB" id="A0AAD5XVB8"/>
<evidence type="ECO:0000256" key="7">
    <source>
        <dbReference type="ARBA" id="ARBA00023136"/>
    </source>
</evidence>
<feature type="transmembrane region" description="Helical" evidence="10">
    <location>
        <begin position="182"/>
        <end position="200"/>
    </location>
</feature>
<evidence type="ECO:0000256" key="10">
    <source>
        <dbReference type="SAM" id="Phobius"/>
    </source>
</evidence>
<feature type="repeat" description="Solcar" evidence="8">
    <location>
        <begin position="1"/>
        <end position="63"/>
    </location>
</feature>
<dbReference type="Proteomes" id="UP001211065">
    <property type="component" value="Unassembled WGS sequence"/>
</dbReference>
<organism evidence="11 12">
    <name type="scientific">Clydaea vesicula</name>
    <dbReference type="NCBI Taxonomy" id="447962"/>
    <lineage>
        <taxon>Eukaryota</taxon>
        <taxon>Fungi</taxon>
        <taxon>Fungi incertae sedis</taxon>
        <taxon>Chytridiomycota</taxon>
        <taxon>Chytridiomycota incertae sedis</taxon>
        <taxon>Chytridiomycetes</taxon>
        <taxon>Lobulomycetales</taxon>
        <taxon>Lobulomycetaceae</taxon>
        <taxon>Clydaea</taxon>
    </lineage>
</organism>
<keyword evidence="12" id="KW-1185">Reference proteome</keyword>
<evidence type="ECO:0000256" key="6">
    <source>
        <dbReference type="ARBA" id="ARBA00023128"/>
    </source>
</evidence>
<name>A0AAD5XVB8_9FUNG</name>
<comment type="similarity">
    <text evidence="2 9">Belongs to the mitochondrial carrier (TC 2.A.29) family.</text>
</comment>
<evidence type="ECO:0008006" key="13">
    <source>
        <dbReference type="Google" id="ProtNLM"/>
    </source>
</evidence>
<dbReference type="InterPro" id="IPR018108">
    <property type="entry name" value="MCP_transmembrane"/>
</dbReference>
<keyword evidence="5 10" id="KW-1133">Transmembrane helix</keyword>
<feature type="repeat" description="Solcar" evidence="8">
    <location>
        <begin position="81"/>
        <end position="163"/>
    </location>
</feature>
<feature type="transmembrane region" description="Helical" evidence="10">
    <location>
        <begin position="244"/>
        <end position="262"/>
    </location>
</feature>
<evidence type="ECO:0000256" key="8">
    <source>
        <dbReference type="PROSITE-ProRule" id="PRU00282"/>
    </source>
</evidence>
<dbReference type="PANTHER" id="PTHR45678">
    <property type="entry name" value="MITOCHONDRIAL 2-OXODICARBOXYLATE CARRIER 1-RELATED"/>
    <property type="match status" value="1"/>
</dbReference>
<evidence type="ECO:0000256" key="9">
    <source>
        <dbReference type="RuleBase" id="RU000488"/>
    </source>
</evidence>
<evidence type="ECO:0000256" key="3">
    <source>
        <dbReference type="ARBA" id="ARBA00022692"/>
    </source>
</evidence>
<dbReference type="EMBL" id="JADGJW010002051">
    <property type="protein sequence ID" value="KAJ3199717.1"/>
    <property type="molecule type" value="Genomic_DNA"/>
</dbReference>
<sequence>MDIVKTRLQNQTSNQYNGIIDCFKKIVKIDGFKGLYRGLAPNLIGIIPEKAIKLAVNDYTREYLRHSNNKNNNLNLTDSELPLHYGMLAGATAGTCQVIATNPMEIVKIRLQLASLSNKPSSLGQVLNELGFRGLYKGSAATLMRDVPFSFIFFPMQAILKQKFSNFDKKHFGGKVEEKPRFWTIFCSGIIAGIFGASMVTPMDVVKTRLQVSQKPGAPVYNGIFDCYRQIIKNEGPKALFKGVIPRTMIVAPLFAITVLVYEFQQRFINSNSFNSTLTNLEKNHVLDKVNQNFYVKKD</sequence>
<dbReference type="Pfam" id="PF00153">
    <property type="entry name" value="Mito_carr"/>
    <property type="match status" value="3"/>
</dbReference>
<dbReference type="GO" id="GO:0022857">
    <property type="term" value="F:transmembrane transporter activity"/>
    <property type="evidence" value="ECO:0007669"/>
    <property type="project" value="TreeGrafter"/>
</dbReference>
<dbReference type="SUPFAM" id="SSF103506">
    <property type="entry name" value="Mitochondrial carrier"/>
    <property type="match status" value="1"/>
</dbReference>
<dbReference type="InterPro" id="IPR023395">
    <property type="entry name" value="MCP_dom_sf"/>
</dbReference>
<evidence type="ECO:0000256" key="2">
    <source>
        <dbReference type="ARBA" id="ARBA00006375"/>
    </source>
</evidence>